<dbReference type="InterPro" id="IPR021471">
    <property type="entry name" value="DUF3124"/>
</dbReference>
<dbReference type="AlphaFoldDB" id="A0A444JFX0"/>
<dbReference type="Proteomes" id="UP000288892">
    <property type="component" value="Unassembled WGS sequence"/>
</dbReference>
<evidence type="ECO:0000256" key="1">
    <source>
        <dbReference type="SAM" id="SignalP"/>
    </source>
</evidence>
<protein>
    <recommendedName>
        <fullName evidence="4">DUF3124 domain-containing protein</fullName>
    </recommendedName>
</protein>
<feature type="signal peptide" evidence="1">
    <location>
        <begin position="1"/>
        <end position="27"/>
    </location>
</feature>
<evidence type="ECO:0008006" key="4">
    <source>
        <dbReference type="Google" id="ProtNLM"/>
    </source>
</evidence>
<dbReference type="PROSITE" id="PS51257">
    <property type="entry name" value="PROKAR_LIPOPROTEIN"/>
    <property type="match status" value="1"/>
</dbReference>
<gene>
    <name evidence="2" type="ORF">VU01_105110</name>
</gene>
<organism evidence="2 3">
    <name type="scientific">Candidatus Electrothrix marina</name>
    <dbReference type="NCBI Taxonomy" id="1859130"/>
    <lineage>
        <taxon>Bacteria</taxon>
        <taxon>Pseudomonadati</taxon>
        <taxon>Thermodesulfobacteriota</taxon>
        <taxon>Desulfobulbia</taxon>
        <taxon>Desulfobulbales</taxon>
        <taxon>Desulfobulbaceae</taxon>
        <taxon>Candidatus Electrothrix</taxon>
    </lineage>
</organism>
<evidence type="ECO:0000313" key="2">
    <source>
        <dbReference type="EMBL" id="RWX52011.1"/>
    </source>
</evidence>
<dbReference type="EMBL" id="MTKS01000051">
    <property type="protein sequence ID" value="RWX52011.1"/>
    <property type="molecule type" value="Genomic_DNA"/>
</dbReference>
<feature type="chain" id="PRO_5019518490" description="DUF3124 domain-containing protein" evidence="1">
    <location>
        <begin position="28"/>
        <end position="184"/>
    </location>
</feature>
<comment type="caution">
    <text evidence="2">The sequence shown here is derived from an EMBL/GenBank/DDBJ whole genome shotgun (WGS) entry which is preliminary data.</text>
</comment>
<proteinExistence type="predicted"/>
<sequence length="184" mass="20223">MRLFSAKTTGLLLATLLFFGCSPQDEEAPPPESPEEETVFIHDITITTGQTIFVPAYSEVHYSGKNLTMKLAVTLTIHNTDFTHPIIVTSVRYYNTKGKMVKEYLPKPQRLGPMASADFFVDTGQQTGGVGTNFIVEWVAEQPVYEPVVETLMLSNSGTQGLSFTSSGRVIKHIETGPALRVLP</sequence>
<name>A0A444JFX0_9BACT</name>
<reference evidence="2 3" key="1">
    <citation type="submission" date="2017-01" db="EMBL/GenBank/DDBJ databases">
        <title>The cable genome- insights into the physiology and evolution of filamentous bacteria capable of sulfide oxidation via long distance electron transfer.</title>
        <authorList>
            <person name="Schreiber L."/>
            <person name="Bjerg J.T."/>
            <person name="Boggild A."/>
            <person name="Van De Vossenberg J."/>
            <person name="Meysman F."/>
            <person name="Nielsen L.P."/>
            <person name="Schramm A."/>
            <person name="Kjeldsen K.U."/>
        </authorList>
    </citation>
    <scope>NUCLEOTIDE SEQUENCE [LARGE SCALE GENOMIC DNA]</scope>
    <source>
        <strain evidence="2">A5</strain>
    </source>
</reference>
<dbReference type="Pfam" id="PF11322">
    <property type="entry name" value="DUF3124"/>
    <property type="match status" value="1"/>
</dbReference>
<evidence type="ECO:0000313" key="3">
    <source>
        <dbReference type="Proteomes" id="UP000288892"/>
    </source>
</evidence>
<keyword evidence="1" id="KW-0732">Signal</keyword>
<keyword evidence="3" id="KW-1185">Reference proteome</keyword>
<accession>A0A444JFX0</accession>